<sequence>MKSSTVLVHLSNTLLFVNAIHTQLKPRKDGTISDCHFHGSSQFCIDSNGVEGSIIPPPTSEDSAPQSYSGCHVHGSDTFCLTENGDEVQFMVESTDTQTSTSSTPTTAGKKNCHFHAGVEHCVEDGHNEHNDVEGACERTDREYNIHLRIGLLFAILVTSGIGVFSPLLLNKVLNIDSNHIILIIFSQFGTGVIISTAFVHLMTHANLMWSNSCIKGNSYESTGSAITMAGIFISFLFDYLIHSTKMWRDNKSQIDSHDEESKNFKNSPESSIDNLPRENDSPDNISVFLLEAGIIFHSILIGITLVVAGDSFFITLFIVILFHQMFEGLALGSRLTKLVNISFLWKSTMAILFSIITPIGMAIGIGVLHKFNGNDSSTLIALGTLDSFSAGILVYTGLVNMLAEDWKYGNLSNTKPWRVGVALLSLVSGMILMSVLGKWA</sequence>
<feature type="transmembrane region" description="Helical" evidence="6">
    <location>
        <begin position="420"/>
        <end position="438"/>
    </location>
</feature>
<feature type="transmembrane region" description="Helical" evidence="6">
    <location>
        <begin position="181"/>
        <end position="203"/>
    </location>
</feature>
<feature type="transmembrane region" description="Helical" evidence="6">
    <location>
        <begin position="146"/>
        <end position="169"/>
    </location>
</feature>
<evidence type="ECO:0000256" key="6">
    <source>
        <dbReference type="SAM" id="Phobius"/>
    </source>
</evidence>
<feature type="transmembrane region" description="Helical" evidence="6">
    <location>
        <begin position="380"/>
        <end position="399"/>
    </location>
</feature>
<dbReference type="PANTHER" id="PTHR11040">
    <property type="entry name" value="ZINC/IRON TRANSPORTER"/>
    <property type="match status" value="1"/>
</dbReference>
<evidence type="ECO:0000256" key="2">
    <source>
        <dbReference type="ARBA" id="ARBA00022692"/>
    </source>
</evidence>
<feature type="transmembrane region" description="Helical" evidence="6">
    <location>
        <begin position="223"/>
        <end position="242"/>
    </location>
</feature>
<organism evidence="8 9">
    <name type="scientific">[Candida] anglica</name>
    <dbReference type="NCBI Taxonomy" id="148631"/>
    <lineage>
        <taxon>Eukaryota</taxon>
        <taxon>Fungi</taxon>
        <taxon>Dikarya</taxon>
        <taxon>Ascomycota</taxon>
        <taxon>Saccharomycotina</taxon>
        <taxon>Pichiomycetes</taxon>
        <taxon>Debaryomycetaceae</taxon>
        <taxon>Kurtzmaniella</taxon>
    </lineage>
</organism>
<comment type="subcellular location">
    <subcellularLocation>
        <location evidence="1">Membrane</location>
        <topology evidence="1">Multi-pass membrane protein</topology>
    </subcellularLocation>
</comment>
<keyword evidence="9" id="KW-1185">Reference proteome</keyword>
<feature type="compositionally biased region" description="Polar residues" evidence="5">
    <location>
        <begin position="265"/>
        <end position="274"/>
    </location>
</feature>
<keyword evidence="3 6" id="KW-1133">Transmembrane helix</keyword>
<accession>A0ABP0E9X4</accession>
<dbReference type="InterPro" id="IPR003689">
    <property type="entry name" value="ZIP"/>
</dbReference>
<dbReference type="EMBL" id="OZ004256">
    <property type="protein sequence ID" value="CAK7902475.1"/>
    <property type="molecule type" value="Genomic_DNA"/>
</dbReference>
<keyword evidence="7" id="KW-0732">Signal</keyword>
<keyword evidence="4 6" id="KW-0472">Membrane</keyword>
<evidence type="ECO:0000256" key="1">
    <source>
        <dbReference type="ARBA" id="ARBA00004141"/>
    </source>
</evidence>
<dbReference type="PANTHER" id="PTHR11040:SF44">
    <property type="entry name" value="PROTEIN ZNTC-RELATED"/>
    <property type="match status" value="1"/>
</dbReference>
<evidence type="ECO:0000256" key="4">
    <source>
        <dbReference type="ARBA" id="ARBA00023136"/>
    </source>
</evidence>
<evidence type="ECO:0000313" key="9">
    <source>
        <dbReference type="Proteomes" id="UP001497600"/>
    </source>
</evidence>
<protein>
    <submittedName>
        <fullName evidence="8">Uncharacterized protein</fullName>
    </submittedName>
</protein>
<name>A0ABP0E9X4_9ASCO</name>
<proteinExistence type="predicted"/>
<feature type="transmembrane region" description="Helical" evidence="6">
    <location>
        <begin position="344"/>
        <end position="368"/>
    </location>
</feature>
<dbReference type="Proteomes" id="UP001497600">
    <property type="component" value="Chromosome D"/>
</dbReference>
<feature type="signal peptide" evidence="7">
    <location>
        <begin position="1"/>
        <end position="19"/>
    </location>
</feature>
<keyword evidence="2 6" id="KW-0812">Transmembrane</keyword>
<dbReference type="Pfam" id="PF02535">
    <property type="entry name" value="Zip"/>
    <property type="match status" value="1"/>
</dbReference>
<gene>
    <name evidence="8" type="ORF">CAAN4_D00144</name>
</gene>
<evidence type="ECO:0000256" key="5">
    <source>
        <dbReference type="SAM" id="MobiDB-lite"/>
    </source>
</evidence>
<feature type="chain" id="PRO_5047202040" evidence="7">
    <location>
        <begin position="20"/>
        <end position="441"/>
    </location>
</feature>
<evidence type="ECO:0000313" key="8">
    <source>
        <dbReference type="EMBL" id="CAK7902475.1"/>
    </source>
</evidence>
<feature type="region of interest" description="Disordered" evidence="5">
    <location>
        <begin position="258"/>
        <end position="279"/>
    </location>
</feature>
<reference evidence="8 9" key="1">
    <citation type="submission" date="2024-01" db="EMBL/GenBank/DDBJ databases">
        <authorList>
            <consortium name="Genoscope - CEA"/>
            <person name="William W."/>
        </authorList>
    </citation>
    <scope>NUCLEOTIDE SEQUENCE [LARGE SCALE GENOMIC DNA]</scope>
    <source>
        <strain evidence="8 9">29B2s-10</strain>
    </source>
</reference>
<evidence type="ECO:0000256" key="3">
    <source>
        <dbReference type="ARBA" id="ARBA00022989"/>
    </source>
</evidence>
<evidence type="ECO:0000256" key="7">
    <source>
        <dbReference type="SAM" id="SignalP"/>
    </source>
</evidence>